<name>A0ABW1G1J4_9ACTN</name>
<feature type="transmembrane region" description="Helical" evidence="6">
    <location>
        <begin position="191"/>
        <end position="214"/>
    </location>
</feature>
<dbReference type="Pfam" id="PF07690">
    <property type="entry name" value="MFS_1"/>
    <property type="match status" value="1"/>
</dbReference>
<dbReference type="Gene3D" id="1.20.1250.20">
    <property type="entry name" value="MFS general substrate transporter like domains"/>
    <property type="match status" value="2"/>
</dbReference>
<dbReference type="EMBL" id="JBHSQJ010000049">
    <property type="protein sequence ID" value="MFC5908133.1"/>
    <property type="molecule type" value="Genomic_DNA"/>
</dbReference>
<keyword evidence="3 6" id="KW-1133">Transmembrane helix</keyword>
<reference evidence="9" key="1">
    <citation type="journal article" date="2019" name="Int. J. Syst. Evol. Microbiol.">
        <title>The Global Catalogue of Microorganisms (GCM) 10K type strain sequencing project: providing services to taxonomists for standard genome sequencing and annotation.</title>
        <authorList>
            <consortium name="The Broad Institute Genomics Platform"/>
            <consortium name="The Broad Institute Genome Sequencing Center for Infectious Disease"/>
            <person name="Wu L."/>
            <person name="Ma J."/>
        </authorList>
    </citation>
    <scope>NUCLEOTIDE SEQUENCE [LARGE SCALE GENOMIC DNA]</scope>
    <source>
        <strain evidence="9">JCM 4816</strain>
    </source>
</reference>
<dbReference type="PROSITE" id="PS50850">
    <property type="entry name" value="MFS"/>
    <property type="match status" value="1"/>
</dbReference>
<evidence type="ECO:0000256" key="3">
    <source>
        <dbReference type="ARBA" id="ARBA00022989"/>
    </source>
</evidence>
<comment type="subcellular location">
    <subcellularLocation>
        <location evidence="1">Cell membrane</location>
        <topology evidence="1">Multi-pass membrane protein</topology>
    </subcellularLocation>
</comment>
<evidence type="ECO:0000256" key="5">
    <source>
        <dbReference type="SAM" id="MobiDB-lite"/>
    </source>
</evidence>
<dbReference type="InterPro" id="IPR036259">
    <property type="entry name" value="MFS_trans_sf"/>
</dbReference>
<evidence type="ECO:0000256" key="6">
    <source>
        <dbReference type="SAM" id="Phobius"/>
    </source>
</evidence>
<evidence type="ECO:0000256" key="2">
    <source>
        <dbReference type="ARBA" id="ARBA00022692"/>
    </source>
</evidence>
<dbReference type="CDD" id="cd17370">
    <property type="entry name" value="MFS_MJ1317_like"/>
    <property type="match status" value="1"/>
</dbReference>
<accession>A0ABW1G1J4</accession>
<feature type="transmembrane region" description="Helical" evidence="6">
    <location>
        <begin position="112"/>
        <end position="130"/>
    </location>
</feature>
<evidence type="ECO:0000313" key="9">
    <source>
        <dbReference type="Proteomes" id="UP001596174"/>
    </source>
</evidence>
<comment type="caution">
    <text evidence="8">The sequence shown here is derived from an EMBL/GenBank/DDBJ whole genome shotgun (WGS) entry which is preliminary data.</text>
</comment>
<dbReference type="InterPro" id="IPR011701">
    <property type="entry name" value="MFS"/>
</dbReference>
<dbReference type="InterPro" id="IPR020846">
    <property type="entry name" value="MFS_dom"/>
</dbReference>
<organism evidence="8 9">
    <name type="scientific">Streptacidiphilus monticola</name>
    <dbReference type="NCBI Taxonomy" id="2161674"/>
    <lineage>
        <taxon>Bacteria</taxon>
        <taxon>Bacillati</taxon>
        <taxon>Actinomycetota</taxon>
        <taxon>Actinomycetes</taxon>
        <taxon>Kitasatosporales</taxon>
        <taxon>Streptomycetaceae</taxon>
        <taxon>Streptacidiphilus</taxon>
    </lineage>
</organism>
<dbReference type="PANTHER" id="PTHR23518:SF2">
    <property type="entry name" value="MAJOR FACILITATOR SUPERFAMILY TRANSPORTER"/>
    <property type="match status" value="1"/>
</dbReference>
<evidence type="ECO:0000313" key="8">
    <source>
        <dbReference type="EMBL" id="MFC5908133.1"/>
    </source>
</evidence>
<feature type="transmembrane region" description="Helical" evidence="6">
    <location>
        <begin position="272"/>
        <end position="295"/>
    </location>
</feature>
<feature type="transmembrane region" description="Helical" evidence="6">
    <location>
        <begin position="48"/>
        <end position="66"/>
    </location>
</feature>
<dbReference type="InterPro" id="IPR005829">
    <property type="entry name" value="Sugar_transporter_CS"/>
</dbReference>
<sequence>MYLSETRSSDRARAAGPRSRRSLPRAAVSGTVLTLGLTSLVTDVSAEMLTAVLPVYLVTGLGLSMLQFGFLDGLYSGATALLRVVGGYLADRFTARKLVAASGYALSAVTKLGFPLVGASVPGIGLLLAADRAGKGIRTAPRDALISLSTAPEHQGRAFGLHRAMDTVGAFIGPVVAFALMRLLSTDRGTAYDAVFVVSFCIAVVGVAALLLLVRDPFRATRARPDGVSVRAGLRLTLRPVLGRPSLAALLLGLATVSDSFVYLSLQQRTDLAIGWFPLLPLGTTGVFLLSAVPLGALADRIGRRRILIAGHLLLALAYLLLTGAVPLGGRGLIITVLALHGLFYGATDGVLMAHAGPLLPERLRTSGLSVLQTSQAFGRSVSSVAFGAVWAACGPVTAVRGFLVALLVAVAAAALLLGVRRKAAATDPVAGPWA</sequence>
<keyword evidence="2 6" id="KW-0812">Transmembrane</keyword>
<evidence type="ECO:0000256" key="4">
    <source>
        <dbReference type="ARBA" id="ARBA00023136"/>
    </source>
</evidence>
<dbReference type="RefSeq" id="WP_380583135.1">
    <property type="nucleotide sequence ID" value="NZ_JBHSQJ010000049.1"/>
</dbReference>
<proteinExistence type="predicted"/>
<evidence type="ECO:0000256" key="1">
    <source>
        <dbReference type="ARBA" id="ARBA00004651"/>
    </source>
</evidence>
<dbReference type="Proteomes" id="UP001596174">
    <property type="component" value="Unassembled WGS sequence"/>
</dbReference>
<gene>
    <name evidence="8" type="ORF">ACFP3V_13025</name>
</gene>
<keyword evidence="4 6" id="KW-0472">Membrane</keyword>
<feature type="transmembrane region" description="Helical" evidence="6">
    <location>
        <begin position="399"/>
        <end position="420"/>
    </location>
</feature>
<dbReference type="SUPFAM" id="SSF103473">
    <property type="entry name" value="MFS general substrate transporter"/>
    <property type="match status" value="1"/>
</dbReference>
<dbReference type="PANTHER" id="PTHR23518">
    <property type="entry name" value="C-METHYLTRANSFERASE"/>
    <property type="match status" value="1"/>
</dbReference>
<feature type="transmembrane region" description="Helical" evidence="6">
    <location>
        <begin position="167"/>
        <end position="185"/>
    </location>
</feature>
<feature type="transmembrane region" description="Helical" evidence="6">
    <location>
        <begin position="307"/>
        <end position="326"/>
    </location>
</feature>
<feature type="transmembrane region" description="Helical" evidence="6">
    <location>
        <begin position="247"/>
        <end position="266"/>
    </location>
</feature>
<protein>
    <submittedName>
        <fullName evidence="8">MFS transporter</fullName>
    </submittedName>
</protein>
<evidence type="ECO:0000259" key="7">
    <source>
        <dbReference type="PROSITE" id="PS50850"/>
    </source>
</evidence>
<keyword evidence="9" id="KW-1185">Reference proteome</keyword>
<dbReference type="PROSITE" id="PS00216">
    <property type="entry name" value="SUGAR_TRANSPORT_1"/>
    <property type="match status" value="1"/>
</dbReference>
<feature type="region of interest" description="Disordered" evidence="5">
    <location>
        <begin position="1"/>
        <end position="23"/>
    </location>
</feature>
<feature type="domain" description="Major facilitator superfamily (MFS) profile" evidence="7">
    <location>
        <begin position="31"/>
        <end position="425"/>
    </location>
</feature>